<dbReference type="AlphaFoldDB" id="A0AAQ3KFZ4"/>
<dbReference type="EMBL" id="CP136894">
    <property type="protein sequence ID" value="WOL08139.1"/>
    <property type="molecule type" value="Genomic_DNA"/>
</dbReference>
<evidence type="ECO:0000256" key="5">
    <source>
        <dbReference type="ARBA" id="ARBA00023242"/>
    </source>
</evidence>
<accession>A0AAQ3KFZ4</accession>
<evidence type="ECO:0000313" key="9">
    <source>
        <dbReference type="Proteomes" id="UP001327560"/>
    </source>
</evidence>
<keyword evidence="4 6" id="KW-0804">Transcription</keyword>
<dbReference type="InterPro" id="IPR038933">
    <property type="entry name" value="Ovate"/>
</dbReference>
<dbReference type="Proteomes" id="UP001327560">
    <property type="component" value="Chromosome 5"/>
</dbReference>
<dbReference type="PROSITE" id="PS51754">
    <property type="entry name" value="OVATE"/>
    <property type="match status" value="1"/>
</dbReference>
<evidence type="ECO:0000256" key="6">
    <source>
        <dbReference type="RuleBase" id="RU367028"/>
    </source>
</evidence>
<keyword evidence="3 6" id="KW-0805">Transcription regulation</keyword>
<keyword evidence="5 6" id="KW-0539">Nucleus</keyword>
<dbReference type="Pfam" id="PF04844">
    <property type="entry name" value="Ovate"/>
    <property type="match status" value="1"/>
</dbReference>
<evidence type="ECO:0000256" key="2">
    <source>
        <dbReference type="ARBA" id="ARBA00022491"/>
    </source>
</evidence>
<dbReference type="PANTHER" id="PTHR33057:SF117">
    <property type="entry name" value="TRANSCRIPTION REPRESSOR OFP14"/>
    <property type="match status" value="1"/>
</dbReference>
<keyword evidence="2 6" id="KW-0678">Repressor</keyword>
<evidence type="ECO:0000256" key="3">
    <source>
        <dbReference type="ARBA" id="ARBA00023015"/>
    </source>
</evidence>
<evidence type="ECO:0000256" key="4">
    <source>
        <dbReference type="ARBA" id="ARBA00023163"/>
    </source>
</evidence>
<proteinExistence type="predicted"/>
<dbReference type="NCBIfam" id="TIGR01568">
    <property type="entry name" value="A_thal_3678"/>
    <property type="match status" value="1"/>
</dbReference>
<comment type="subcellular location">
    <subcellularLocation>
        <location evidence="1 6">Nucleus</location>
    </subcellularLocation>
</comment>
<protein>
    <recommendedName>
        <fullName evidence="6">Transcription repressor</fullName>
    </recommendedName>
    <alternativeName>
        <fullName evidence="6">Ovate family protein</fullName>
    </alternativeName>
</protein>
<keyword evidence="9" id="KW-1185">Reference proteome</keyword>
<organism evidence="8 9">
    <name type="scientific">Canna indica</name>
    <name type="common">Indian-shot</name>
    <dbReference type="NCBI Taxonomy" id="4628"/>
    <lineage>
        <taxon>Eukaryota</taxon>
        <taxon>Viridiplantae</taxon>
        <taxon>Streptophyta</taxon>
        <taxon>Embryophyta</taxon>
        <taxon>Tracheophyta</taxon>
        <taxon>Spermatophyta</taxon>
        <taxon>Magnoliopsida</taxon>
        <taxon>Liliopsida</taxon>
        <taxon>Zingiberales</taxon>
        <taxon>Cannaceae</taxon>
        <taxon>Canna</taxon>
    </lineage>
</organism>
<dbReference type="GO" id="GO:0005634">
    <property type="term" value="C:nucleus"/>
    <property type="evidence" value="ECO:0007669"/>
    <property type="project" value="UniProtKB-SubCell"/>
</dbReference>
<evidence type="ECO:0000313" key="8">
    <source>
        <dbReference type="EMBL" id="WOL08139.1"/>
    </source>
</evidence>
<reference evidence="8 9" key="1">
    <citation type="submission" date="2023-10" db="EMBL/GenBank/DDBJ databases">
        <title>Chromosome-scale genome assembly provides insights into flower coloration mechanisms of Canna indica.</title>
        <authorList>
            <person name="Li C."/>
        </authorList>
    </citation>
    <scope>NUCLEOTIDE SEQUENCE [LARGE SCALE GENOMIC DNA]</scope>
    <source>
        <tissue evidence="8">Flower</tissue>
    </source>
</reference>
<evidence type="ECO:0000256" key="1">
    <source>
        <dbReference type="ARBA" id="ARBA00004123"/>
    </source>
</evidence>
<dbReference type="GO" id="GO:0045892">
    <property type="term" value="P:negative regulation of DNA-templated transcription"/>
    <property type="evidence" value="ECO:0007669"/>
    <property type="project" value="UniProtKB-UniRule"/>
</dbReference>
<comment type="function">
    <text evidence="6">Transcriptional repressor that regulates multiple aspects of plant growth and development.</text>
</comment>
<name>A0AAQ3KFZ4_9LILI</name>
<gene>
    <name evidence="8" type="ORF">Cni_G16891</name>
</gene>
<evidence type="ECO:0000259" key="7">
    <source>
        <dbReference type="PROSITE" id="PS51754"/>
    </source>
</evidence>
<dbReference type="InterPro" id="IPR006458">
    <property type="entry name" value="Ovate_C"/>
</dbReference>
<feature type="domain" description="OVATE" evidence="7">
    <location>
        <begin position="122"/>
        <end position="186"/>
    </location>
</feature>
<sequence>MGKKKKALQQSTNTHHVRKHSIHTWLLCGRQRAAAASCDAKNHRRGAAISLQREDDVCRAYYISKPTEMSPRLTWPPPQGAVRASERFFVPPIVACSLMEEARLSAASGGSTCSSVEDSTAVVAYSKEPYHDFLRSMAAMVEAHHVEREEGLDWEFMEELLFCYLELNERSVHEDIFRAFTDLTENLN</sequence>
<dbReference type="PANTHER" id="PTHR33057">
    <property type="entry name" value="TRANSCRIPTION REPRESSOR OFP7-RELATED"/>
    <property type="match status" value="1"/>
</dbReference>